<dbReference type="Gene3D" id="2.40.50.140">
    <property type="entry name" value="Nucleic acid-binding proteins"/>
    <property type="match status" value="1"/>
</dbReference>
<feature type="domain" description="Aminoacyl-transfer RNA synthetases class-II family profile" evidence="9">
    <location>
        <begin position="190"/>
        <end position="502"/>
    </location>
</feature>
<keyword evidence="5 7" id="KW-0030">Aminoacyl-tRNA synthetase</keyword>
<name>A0ABU1I3H6_9MICO</name>
<evidence type="ECO:0000256" key="7">
    <source>
        <dbReference type="HAMAP-Rule" id="MF_00252"/>
    </source>
</evidence>
<dbReference type="InterPro" id="IPR012340">
    <property type="entry name" value="NA-bd_OB-fold"/>
</dbReference>
<feature type="binding site" evidence="7">
    <location>
        <position position="426"/>
    </location>
    <ligand>
        <name>Mg(2+)</name>
        <dbReference type="ChEBI" id="CHEBI:18420"/>
        <label>2</label>
    </ligand>
</feature>
<organism evidence="10 11">
    <name type="scientific">Microbacterium paludicola</name>
    <dbReference type="NCBI Taxonomy" id="300019"/>
    <lineage>
        <taxon>Bacteria</taxon>
        <taxon>Bacillati</taxon>
        <taxon>Actinomycetota</taxon>
        <taxon>Actinomycetes</taxon>
        <taxon>Micrococcales</taxon>
        <taxon>Microbacteriaceae</taxon>
        <taxon>Microbacterium</taxon>
    </lineage>
</organism>
<dbReference type="InterPro" id="IPR002313">
    <property type="entry name" value="Lys-tRNA-ligase_II"/>
</dbReference>
<reference evidence="10 11" key="1">
    <citation type="submission" date="2023-08" db="EMBL/GenBank/DDBJ databases">
        <title>Functional and genomic diversity of the sorghum phyllosphere microbiome.</title>
        <authorList>
            <person name="Shade A."/>
        </authorList>
    </citation>
    <scope>NUCLEOTIDE SEQUENCE [LARGE SCALE GENOMIC DNA]</scope>
    <source>
        <strain evidence="10 11">SORGH_AS_0919</strain>
    </source>
</reference>
<dbReference type="Pfam" id="PF01336">
    <property type="entry name" value="tRNA_anti-codon"/>
    <property type="match status" value="1"/>
</dbReference>
<dbReference type="CDD" id="cd04322">
    <property type="entry name" value="LysRS_N"/>
    <property type="match status" value="1"/>
</dbReference>
<feature type="binding site" evidence="7">
    <location>
        <position position="419"/>
    </location>
    <ligand>
        <name>Mg(2+)</name>
        <dbReference type="ChEBI" id="CHEBI:18420"/>
        <label>1</label>
    </ligand>
</feature>
<dbReference type="InterPro" id="IPR018149">
    <property type="entry name" value="Lys-tRNA-synth_II_C"/>
</dbReference>
<keyword evidence="2 7" id="KW-0479">Metal-binding</keyword>
<dbReference type="NCBIfam" id="TIGR00499">
    <property type="entry name" value="lysS_bact"/>
    <property type="match status" value="1"/>
</dbReference>
<keyword evidence="7" id="KW-0648">Protein biosynthesis</keyword>
<comment type="caution">
    <text evidence="10">The sequence shown here is derived from an EMBL/GenBank/DDBJ whole genome shotgun (WGS) entry which is preliminary data.</text>
</comment>
<comment type="catalytic activity">
    <reaction evidence="6 7 8">
        <text>tRNA(Lys) + L-lysine + ATP = L-lysyl-tRNA(Lys) + AMP + diphosphate</text>
        <dbReference type="Rhea" id="RHEA:20792"/>
        <dbReference type="Rhea" id="RHEA-COMP:9696"/>
        <dbReference type="Rhea" id="RHEA-COMP:9697"/>
        <dbReference type="ChEBI" id="CHEBI:30616"/>
        <dbReference type="ChEBI" id="CHEBI:32551"/>
        <dbReference type="ChEBI" id="CHEBI:33019"/>
        <dbReference type="ChEBI" id="CHEBI:78442"/>
        <dbReference type="ChEBI" id="CHEBI:78529"/>
        <dbReference type="ChEBI" id="CHEBI:456215"/>
        <dbReference type="EC" id="6.1.1.6"/>
    </reaction>
</comment>
<comment type="subcellular location">
    <subcellularLocation>
        <location evidence="7">Cytoplasm</location>
    </subcellularLocation>
</comment>
<keyword evidence="7" id="KW-0963">Cytoplasm</keyword>
<dbReference type="InterPro" id="IPR004365">
    <property type="entry name" value="NA-bd_OB_tRNA"/>
</dbReference>
<dbReference type="PANTHER" id="PTHR42918:SF15">
    <property type="entry name" value="LYSINE--TRNA LIGASE, CHLOROPLASTIC_MITOCHONDRIAL"/>
    <property type="match status" value="1"/>
</dbReference>
<feature type="binding site" evidence="7">
    <location>
        <position position="426"/>
    </location>
    <ligand>
        <name>Mg(2+)</name>
        <dbReference type="ChEBI" id="CHEBI:18420"/>
        <label>1</label>
    </ligand>
</feature>
<keyword evidence="11" id="KW-1185">Reference proteome</keyword>
<dbReference type="Proteomes" id="UP001260188">
    <property type="component" value="Unassembled WGS sequence"/>
</dbReference>
<gene>
    <name evidence="7" type="primary">lysS</name>
    <name evidence="10" type="ORF">QE367_002474</name>
</gene>
<evidence type="ECO:0000313" key="11">
    <source>
        <dbReference type="Proteomes" id="UP001260188"/>
    </source>
</evidence>
<keyword evidence="3 7" id="KW-0547">Nucleotide-binding</keyword>
<evidence type="ECO:0000256" key="5">
    <source>
        <dbReference type="ARBA" id="ARBA00023146"/>
    </source>
</evidence>
<dbReference type="EC" id="6.1.1.6" evidence="7"/>
<comment type="cofactor">
    <cofactor evidence="7 8">
        <name>Mg(2+)</name>
        <dbReference type="ChEBI" id="CHEBI:18420"/>
    </cofactor>
    <text evidence="7 8">Binds 3 Mg(2+) ions per subunit.</text>
</comment>
<comment type="subunit">
    <text evidence="7">Homodimer.</text>
</comment>
<evidence type="ECO:0000256" key="4">
    <source>
        <dbReference type="ARBA" id="ARBA00022840"/>
    </source>
</evidence>
<dbReference type="NCBIfam" id="NF001756">
    <property type="entry name" value="PRK00484.1"/>
    <property type="match status" value="1"/>
</dbReference>
<sequence>MSDAPVPPVDDVDDVIEQKAVRLAKRERLLSERADAAGGAYPVAVAVTDTIPALRERYADLEAGAETGVTASVAGRVVFSRNTGKLCFASLQSGDGSRIQAMVSLAEVGDESLQAWKELVDLGDHVSVTGQVISSRRGELSIMVSAWQIASKALLPLPNLHSELSEESRVRSRFLDLIVRDTARETVVARAKVNASLRRTFDEHGFLEVETPMLQVQHGGAAARPFITHSNAFDTELYLRIAPELFLKRAVVGGIDRVFEINRNFRNEGADSTHSPEFAMLEAYQAYSDYNGIADLTQELIQNAAIAVAGSTTVTWADGTEFDLGGEWDRISMYDSLSAAAGREITPATSLEELQTLAAEVGVVVPEKVATHGKLVEELWEHFVKGGLERPTFVMDFPVDTSPLVREHRTIAGVVEKWDLYVRGFELATGYSELVDPVIQRERFVEQAKLAARGDDEAMRVDEEFLRALEHGMPPTGGMGMGIDRLLMAITGLGIRETILFPLVK</sequence>
<evidence type="ECO:0000256" key="2">
    <source>
        <dbReference type="ARBA" id="ARBA00022723"/>
    </source>
</evidence>
<evidence type="ECO:0000256" key="6">
    <source>
        <dbReference type="ARBA" id="ARBA00048573"/>
    </source>
</evidence>
<comment type="similarity">
    <text evidence="7">Belongs to the class-II aminoacyl-tRNA synthetase family.</text>
</comment>
<dbReference type="PRINTS" id="PR00982">
    <property type="entry name" value="TRNASYNTHLYS"/>
</dbReference>
<evidence type="ECO:0000313" key="10">
    <source>
        <dbReference type="EMBL" id="MDR6168270.1"/>
    </source>
</evidence>
<keyword evidence="7 8" id="KW-0460">Magnesium</keyword>
<dbReference type="SUPFAM" id="SSF50249">
    <property type="entry name" value="Nucleic acid-binding proteins"/>
    <property type="match status" value="1"/>
</dbReference>
<evidence type="ECO:0000259" key="9">
    <source>
        <dbReference type="PROSITE" id="PS50862"/>
    </source>
</evidence>
<dbReference type="PANTHER" id="PTHR42918">
    <property type="entry name" value="LYSYL-TRNA SYNTHETASE"/>
    <property type="match status" value="1"/>
</dbReference>
<dbReference type="InterPro" id="IPR004364">
    <property type="entry name" value="Aa-tRNA-synt_II"/>
</dbReference>
<dbReference type="Gene3D" id="3.30.930.10">
    <property type="entry name" value="Bira Bifunctional Protein, Domain 2"/>
    <property type="match status" value="1"/>
</dbReference>
<proteinExistence type="inferred from homology"/>
<dbReference type="PROSITE" id="PS50862">
    <property type="entry name" value="AA_TRNA_LIGASE_II"/>
    <property type="match status" value="1"/>
</dbReference>
<evidence type="ECO:0000256" key="8">
    <source>
        <dbReference type="RuleBase" id="RU000336"/>
    </source>
</evidence>
<dbReference type="SUPFAM" id="SSF55681">
    <property type="entry name" value="Class II aaRS and biotin synthetases"/>
    <property type="match status" value="1"/>
</dbReference>
<protein>
    <recommendedName>
        <fullName evidence="7">Lysine--tRNA ligase</fullName>
        <ecNumber evidence="7">6.1.1.6</ecNumber>
    </recommendedName>
    <alternativeName>
        <fullName evidence="7">Lysyl-tRNA synthetase</fullName>
        <shortName evidence="7">LysRS</shortName>
    </alternativeName>
</protein>
<dbReference type="GO" id="GO:0004824">
    <property type="term" value="F:lysine-tRNA ligase activity"/>
    <property type="evidence" value="ECO:0007669"/>
    <property type="project" value="UniProtKB-EC"/>
</dbReference>
<dbReference type="CDD" id="cd00775">
    <property type="entry name" value="LysRS_core"/>
    <property type="match status" value="1"/>
</dbReference>
<dbReference type="InterPro" id="IPR006195">
    <property type="entry name" value="aa-tRNA-synth_II"/>
</dbReference>
<accession>A0ABU1I3H6</accession>
<dbReference type="InterPro" id="IPR045864">
    <property type="entry name" value="aa-tRNA-synth_II/BPL/LPL"/>
</dbReference>
<evidence type="ECO:0000256" key="1">
    <source>
        <dbReference type="ARBA" id="ARBA00022598"/>
    </source>
</evidence>
<dbReference type="EMBL" id="JAVIZA010000001">
    <property type="protein sequence ID" value="MDR6168270.1"/>
    <property type="molecule type" value="Genomic_DNA"/>
</dbReference>
<evidence type="ECO:0000256" key="3">
    <source>
        <dbReference type="ARBA" id="ARBA00022741"/>
    </source>
</evidence>
<keyword evidence="4 7" id="KW-0067">ATP-binding</keyword>
<dbReference type="InterPro" id="IPR044136">
    <property type="entry name" value="Lys-tRNA-ligase_II_N"/>
</dbReference>
<dbReference type="Pfam" id="PF00152">
    <property type="entry name" value="tRNA-synt_2"/>
    <property type="match status" value="1"/>
</dbReference>
<dbReference type="HAMAP" id="MF_00252">
    <property type="entry name" value="Lys_tRNA_synth_class2"/>
    <property type="match status" value="1"/>
</dbReference>
<dbReference type="RefSeq" id="WP_309667125.1">
    <property type="nucleotide sequence ID" value="NZ_JAVIZA010000001.1"/>
</dbReference>
<keyword evidence="1 7" id="KW-0436">Ligase</keyword>